<reference evidence="2" key="2">
    <citation type="submission" date="2024-06" db="UniProtKB">
        <authorList>
            <consortium name="EnsemblMetazoa"/>
        </authorList>
    </citation>
    <scope>IDENTIFICATION</scope>
</reference>
<evidence type="ECO:0000313" key="3">
    <source>
        <dbReference type="Proteomes" id="UP000007879"/>
    </source>
</evidence>
<dbReference type="EnsemblMetazoa" id="XM_019995986.1">
    <property type="protein sequence ID" value="XP_019851545.1"/>
    <property type="gene ID" value="LOC109581670"/>
</dbReference>
<accession>A0AAN0J3F6</accession>
<dbReference type="CDD" id="cd01670">
    <property type="entry name" value="Death"/>
    <property type="match status" value="1"/>
</dbReference>
<keyword evidence="3" id="KW-1185">Reference proteome</keyword>
<dbReference type="Proteomes" id="UP000007879">
    <property type="component" value="Unassembled WGS sequence"/>
</dbReference>
<dbReference type="Gene3D" id="1.10.533.10">
    <property type="entry name" value="Death Domain, Fas"/>
    <property type="match status" value="1"/>
</dbReference>
<sequence length="282" mass="32511">MSFVFQEYSNFTLNGPYIYLLLTHFSGVSATSTAELNFQGILFKSFKDKYIWDYSFVVYISYADAILNNKVLAEYDVENWPAVTKKMVVEFEQNSTSIILNLPSLQDWDIIETTSPLVCYKNHLMSQHSVNMQFMLRWKGHGFPSGDFVTLHLSGALLPVKITFYTNSIKRDKDQIHIEKQLDTTNLEQILSLLKKNNYDASTWHRLCLRLGLLEETLNTIKADENNVYGCQKTCLHKWLERADKVDDKGGATWTSLEKALKDIDQKAVAENMRKSRAHSEL</sequence>
<dbReference type="RefSeq" id="XP_019851545.1">
    <property type="nucleotide sequence ID" value="XM_019995986.1"/>
</dbReference>
<dbReference type="GO" id="GO:0007165">
    <property type="term" value="P:signal transduction"/>
    <property type="evidence" value="ECO:0007669"/>
    <property type="project" value="InterPro"/>
</dbReference>
<proteinExistence type="predicted"/>
<organism evidence="2 3">
    <name type="scientific">Amphimedon queenslandica</name>
    <name type="common">Sponge</name>
    <dbReference type="NCBI Taxonomy" id="400682"/>
    <lineage>
        <taxon>Eukaryota</taxon>
        <taxon>Metazoa</taxon>
        <taxon>Porifera</taxon>
        <taxon>Demospongiae</taxon>
        <taxon>Heteroscleromorpha</taxon>
        <taxon>Haplosclerida</taxon>
        <taxon>Niphatidae</taxon>
        <taxon>Amphimedon</taxon>
    </lineage>
</organism>
<dbReference type="AlphaFoldDB" id="A0AAN0J3F6"/>
<dbReference type="GeneID" id="109581670"/>
<dbReference type="InterPro" id="IPR000488">
    <property type="entry name" value="Death_dom"/>
</dbReference>
<name>A0AAN0J3F6_AMPQE</name>
<reference evidence="3" key="1">
    <citation type="journal article" date="2010" name="Nature">
        <title>The Amphimedon queenslandica genome and the evolution of animal complexity.</title>
        <authorList>
            <person name="Srivastava M."/>
            <person name="Simakov O."/>
            <person name="Chapman J."/>
            <person name="Fahey B."/>
            <person name="Gauthier M.E."/>
            <person name="Mitros T."/>
            <person name="Richards G.S."/>
            <person name="Conaco C."/>
            <person name="Dacre M."/>
            <person name="Hellsten U."/>
            <person name="Larroux C."/>
            <person name="Putnam N.H."/>
            <person name="Stanke M."/>
            <person name="Adamska M."/>
            <person name="Darling A."/>
            <person name="Degnan S.M."/>
            <person name="Oakley T.H."/>
            <person name="Plachetzki D.C."/>
            <person name="Zhai Y."/>
            <person name="Adamski M."/>
            <person name="Calcino A."/>
            <person name="Cummins S.F."/>
            <person name="Goodstein D.M."/>
            <person name="Harris C."/>
            <person name="Jackson D.J."/>
            <person name="Leys S.P."/>
            <person name="Shu S."/>
            <person name="Woodcroft B.J."/>
            <person name="Vervoort M."/>
            <person name="Kosik K.S."/>
            <person name="Manning G."/>
            <person name="Degnan B.M."/>
            <person name="Rokhsar D.S."/>
        </authorList>
    </citation>
    <scope>NUCLEOTIDE SEQUENCE [LARGE SCALE GENOMIC DNA]</scope>
</reference>
<evidence type="ECO:0000259" key="1">
    <source>
        <dbReference type="PROSITE" id="PS50017"/>
    </source>
</evidence>
<evidence type="ECO:0000313" key="2">
    <source>
        <dbReference type="EnsemblMetazoa" id="XP_019851545.1"/>
    </source>
</evidence>
<feature type="domain" description="Death" evidence="1">
    <location>
        <begin position="204"/>
        <end position="277"/>
    </location>
</feature>
<dbReference type="KEGG" id="aqu:109581670"/>
<protein>
    <recommendedName>
        <fullName evidence="1">Death domain-containing protein</fullName>
    </recommendedName>
</protein>
<dbReference type="InterPro" id="IPR011029">
    <property type="entry name" value="DEATH-like_dom_sf"/>
</dbReference>
<dbReference type="PROSITE" id="PS50017">
    <property type="entry name" value="DEATH_DOMAIN"/>
    <property type="match status" value="1"/>
</dbReference>
<dbReference type="SUPFAM" id="SSF47986">
    <property type="entry name" value="DEATH domain"/>
    <property type="match status" value="1"/>
</dbReference>